<dbReference type="Pfam" id="PF00884">
    <property type="entry name" value="Sulfatase"/>
    <property type="match status" value="1"/>
</dbReference>
<evidence type="ECO:0000256" key="5">
    <source>
        <dbReference type="SAM" id="MobiDB-lite"/>
    </source>
</evidence>
<dbReference type="Pfam" id="PF14707">
    <property type="entry name" value="Sulfatase_C"/>
    <property type="match status" value="1"/>
</dbReference>
<feature type="domain" description="Sulfatase N-terminal" evidence="6">
    <location>
        <begin position="1"/>
        <end position="320"/>
    </location>
</feature>
<gene>
    <name evidence="7" type="ORF">GCM10022216_03620</name>
</gene>
<dbReference type="Gene3D" id="3.40.720.10">
    <property type="entry name" value="Alkaline Phosphatase, subunit A"/>
    <property type="match status" value="1"/>
</dbReference>
<protein>
    <submittedName>
        <fullName evidence="7">Sulfatase</fullName>
    </submittedName>
</protein>
<reference evidence="8" key="1">
    <citation type="journal article" date="2019" name="Int. J. Syst. Evol. Microbiol.">
        <title>The Global Catalogue of Microorganisms (GCM) 10K type strain sequencing project: providing services to taxonomists for standard genome sequencing and annotation.</title>
        <authorList>
            <consortium name="The Broad Institute Genomics Platform"/>
            <consortium name="The Broad Institute Genome Sequencing Center for Infectious Disease"/>
            <person name="Wu L."/>
            <person name="Ma J."/>
        </authorList>
    </citation>
    <scope>NUCLEOTIDE SEQUENCE [LARGE SCALE GENOMIC DNA]</scope>
    <source>
        <strain evidence="8">JCM 16704</strain>
    </source>
</reference>
<dbReference type="Proteomes" id="UP001500101">
    <property type="component" value="Unassembled WGS sequence"/>
</dbReference>
<dbReference type="PROSITE" id="PS00149">
    <property type="entry name" value="SULFATASE_2"/>
    <property type="match status" value="1"/>
</dbReference>
<dbReference type="InterPro" id="IPR000917">
    <property type="entry name" value="Sulfatase_N"/>
</dbReference>
<dbReference type="InterPro" id="IPR050738">
    <property type="entry name" value="Sulfatase"/>
</dbReference>
<dbReference type="CDD" id="cd16026">
    <property type="entry name" value="GALNS_like"/>
    <property type="match status" value="1"/>
</dbReference>
<feature type="region of interest" description="Disordered" evidence="5">
    <location>
        <begin position="435"/>
        <end position="454"/>
    </location>
</feature>
<evidence type="ECO:0000256" key="1">
    <source>
        <dbReference type="ARBA" id="ARBA00008779"/>
    </source>
</evidence>
<dbReference type="PANTHER" id="PTHR42693:SF53">
    <property type="entry name" value="ENDO-4-O-SULFATASE"/>
    <property type="match status" value="1"/>
</dbReference>
<organism evidence="7 8">
    <name type="scientific">Sphingobacterium kyonggiense</name>
    <dbReference type="NCBI Taxonomy" id="714075"/>
    <lineage>
        <taxon>Bacteria</taxon>
        <taxon>Pseudomonadati</taxon>
        <taxon>Bacteroidota</taxon>
        <taxon>Sphingobacteriia</taxon>
        <taxon>Sphingobacteriales</taxon>
        <taxon>Sphingobacteriaceae</taxon>
        <taxon>Sphingobacterium</taxon>
    </lineage>
</organism>
<dbReference type="EMBL" id="BAAAZI010000004">
    <property type="protein sequence ID" value="GAA4132474.1"/>
    <property type="molecule type" value="Genomic_DNA"/>
</dbReference>
<keyword evidence="2" id="KW-0479">Metal-binding</keyword>
<keyword evidence="3" id="KW-0378">Hydrolase</keyword>
<name>A0ABP7Y8M7_9SPHI</name>
<dbReference type="InterPro" id="IPR024607">
    <property type="entry name" value="Sulfatase_CS"/>
</dbReference>
<sequence>MDDMGYGDLGVTGALDYETPVLDAMANKGIRFTNFLVPQAVCSASRSALLTGNYPNRMGIQGAYGPNVKKGLASEEITLAEMLKSKGYATQMIGKWHLGNEPQFLPTKQGFDHYLGLPYSNDMWPVEFDGSPSKPGSQYSRYPVLPLLEINSEQVVPDTIRKIKTLEDQATLTSTYTHAAVDFIQAHKKKPFFLYLAHSMTHVPIAASERFRGSSKQGLFGDVMHEVDWSMQEILKTLKQNKIEDNTLIVFTSDNGPWLNFGNHNGSPAGFREGKGAGWEGGVRVPCILYWPKQIKEGRINNHLSSSMDIFASIAELVGYDQHPHKIDGISFLSTIYNAKAGPHRDRMYYYYNRNDLEAVRLDNWKLVFPHQYRSYEEVMPADNGFAGKYNSKRTTELELYDLRRDPGERYNVITMYPEIKEKLLQIAEEAREDLGDDLTKRSGKNRRPVGQLP</sequence>
<dbReference type="Gene3D" id="3.30.1120.10">
    <property type="match status" value="1"/>
</dbReference>
<evidence type="ECO:0000313" key="8">
    <source>
        <dbReference type="Proteomes" id="UP001500101"/>
    </source>
</evidence>
<evidence type="ECO:0000259" key="6">
    <source>
        <dbReference type="Pfam" id="PF00884"/>
    </source>
</evidence>
<evidence type="ECO:0000256" key="2">
    <source>
        <dbReference type="ARBA" id="ARBA00022723"/>
    </source>
</evidence>
<dbReference type="SUPFAM" id="SSF53649">
    <property type="entry name" value="Alkaline phosphatase-like"/>
    <property type="match status" value="1"/>
</dbReference>
<evidence type="ECO:0000256" key="3">
    <source>
        <dbReference type="ARBA" id="ARBA00022801"/>
    </source>
</evidence>
<proteinExistence type="inferred from homology"/>
<keyword evidence="4" id="KW-0106">Calcium</keyword>
<evidence type="ECO:0000313" key="7">
    <source>
        <dbReference type="EMBL" id="GAA4132474.1"/>
    </source>
</evidence>
<accession>A0ABP7Y8M7</accession>
<keyword evidence="8" id="KW-1185">Reference proteome</keyword>
<comment type="similarity">
    <text evidence="1">Belongs to the sulfatase family.</text>
</comment>
<evidence type="ECO:0000256" key="4">
    <source>
        <dbReference type="ARBA" id="ARBA00022837"/>
    </source>
</evidence>
<dbReference type="InterPro" id="IPR017850">
    <property type="entry name" value="Alkaline_phosphatase_core_sf"/>
</dbReference>
<dbReference type="PANTHER" id="PTHR42693">
    <property type="entry name" value="ARYLSULFATASE FAMILY MEMBER"/>
    <property type="match status" value="1"/>
</dbReference>
<comment type="caution">
    <text evidence="7">The sequence shown here is derived from an EMBL/GenBank/DDBJ whole genome shotgun (WGS) entry which is preliminary data.</text>
</comment>